<evidence type="ECO:0000313" key="2">
    <source>
        <dbReference type="Proteomes" id="UP001331761"/>
    </source>
</evidence>
<keyword evidence="2" id="KW-1185">Reference proteome</keyword>
<dbReference type="Proteomes" id="UP001331761">
    <property type="component" value="Unassembled WGS sequence"/>
</dbReference>
<name>A0AAN8GCA5_TRICO</name>
<sequence>GYGFGYGVIPAEFSLFRNLHLLCTVAAMTSQMMRGNVPVQQMAPQPILPTDQDALIRTLNDVNQRDDVKLKAVQDAWSKFDSFSVTPTFDQFLDSLMRAFLKLFSETVPQFIVENNTQMLRKAMLEMILRTSAHEPVKNLSKEIQKQMMRIIVLENEENAILAIKIVVDHSKIARSHLIPEVSVMLQNFKQWVKCMCVTLSRPHTFDTIDLTHPSVQLPEEAMIETYLQQCYYTQSALLYSPNGTLDTLYNLIPRASQSLKAFQDIPMLVIFLYQHHKAGVQTEAMEFLLCCLDFLSIQISNEQKADEKYNKALADEFYTAQSKMLAYLSIMGKIREFMEQILANGDRFVNGVLTLLEQCPAELIVVRKDVLITLKFFFISDLRPKFIQLLPRLLSEVALIGSGYTAVDHLRGYFYQTMADFLHHVRSSLSFEMLAQGYFYQTMADFLHHVRSSLSFEMLAHVAFIFCREMHDNLLPYQIQVICARMLSSVLEGLSKHAKEGEAKILEYIFSVPGGTRSKEEKDALDALAYLFTMLDLDVFGEIFTKYMDFFVVRMARNLPLQLACNAFLVRADVSFRFGCIIVKYLMDRLPCLAVMNDVSTLELTAGRAALMSLDHPAQCMDGGILVDAIVTALSDSTKDFCQSAIVGLRHINDVCRVVIPDLEVMPRIPFVRYLIESVSALCYASSWFVRLGGASGLMYFIENYPDSVVLTNMSGFMESLIEVLVGMTDQVSCGAVDMAVGAIEKLQRRCLTVGLWCQRFKSGRDYKLYCRSSIQRKSTRAAEVQAYDAWLPPLATLLSRYAQESMAFFLSEESLSMPCRRAFLRKLIKDDECSPIRNLLMQDSSYFANLLENRVMNASGEWTEPSPAQQNESDIMEREMLCLHIIDAVSRRNVQWFASAKDLVIKLRQLWNNADFKGRYVVHAPCNKDLLELSIKMMTEHKYKVPRLLVNCFIRHYRHNNNDLDLLCDILFVFIGRYYVLIPSLQWAFERYNVDEILGEIQNPSEQPENDPNDLVYRLAHILGEIQNPSEQPENDPNDLVYRLAHIIDQNRQVMSDGIVIVLYQLCTLLVKHAPRHVHNNDSNVSIAAHSVVGLGSLWVRHCTKVFQALCGSFQYDSRELVRRAADVVTAAMPIRMDDGYHQMFINVKRVLCEEAHSLQHIQHIVSMVVRNYRSYFSCRHALFKPLMNAVRRVISTPNSAMDGVMTRKLALDMCEMVIKWELLRLQKVEQLTQGLTSHDDEFKIQFESLLNDQEGSRQAALPTTGVPTSTASGDFDDQLYKQMSKECVDEVVAMLLKFAIQPTTGVQPHQLHQATVENGKRSIGLMKQCLKSAVWGDIVTIKVGWLEKELTVPPESLVRQENQAQFAQSISQSQQALEVVINLITIMPKPLLLQTVRPLQRAIISCLNCGHSTLVRLVNILVSKLFEKSNCSMTGMYEFEILNQFISKYLNDHFNSYVKLHLKLNSGLLTGPRHA</sequence>
<dbReference type="Pfam" id="PF20206">
    <property type="entry name" value="Tra1_ring"/>
    <property type="match status" value="2"/>
</dbReference>
<organism evidence="1 2">
    <name type="scientific">Trichostrongylus colubriformis</name>
    <name type="common">Black scour worm</name>
    <dbReference type="NCBI Taxonomy" id="6319"/>
    <lineage>
        <taxon>Eukaryota</taxon>
        <taxon>Metazoa</taxon>
        <taxon>Ecdysozoa</taxon>
        <taxon>Nematoda</taxon>
        <taxon>Chromadorea</taxon>
        <taxon>Rhabditida</taxon>
        <taxon>Rhabditina</taxon>
        <taxon>Rhabditomorpha</taxon>
        <taxon>Strongyloidea</taxon>
        <taxon>Trichostrongylidae</taxon>
        <taxon>Trichostrongylus</taxon>
    </lineage>
</organism>
<dbReference type="InterPro" id="IPR046805">
    <property type="entry name" value="Tra1_ring"/>
</dbReference>
<dbReference type="SUPFAM" id="SSF48371">
    <property type="entry name" value="ARM repeat"/>
    <property type="match status" value="1"/>
</dbReference>
<dbReference type="InterPro" id="IPR046807">
    <property type="entry name" value="Tra1_central"/>
</dbReference>
<gene>
    <name evidence="1" type="ORF">GCK32_006187</name>
</gene>
<evidence type="ECO:0000313" key="1">
    <source>
        <dbReference type="EMBL" id="KAK5982043.1"/>
    </source>
</evidence>
<comment type="caution">
    <text evidence="1">The sequence shown here is derived from an EMBL/GenBank/DDBJ whole genome shotgun (WGS) entry which is preliminary data.</text>
</comment>
<dbReference type="InterPro" id="IPR016024">
    <property type="entry name" value="ARM-type_fold"/>
</dbReference>
<dbReference type="EMBL" id="WIXE01005593">
    <property type="protein sequence ID" value="KAK5982043.1"/>
    <property type="molecule type" value="Genomic_DNA"/>
</dbReference>
<dbReference type="Pfam" id="PF20175">
    <property type="entry name" value="Tra1_central"/>
    <property type="match status" value="3"/>
</dbReference>
<proteinExistence type="predicted"/>
<accession>A0AAN8GCA5</accession>
<protein>
    <submittedName>
        <fullName evidence="1">Uncharacterized protein</fullName>
    </submittedName>
</protein>
<feature type="non-terminal residue" evidence="1">
    <location>
        <position position="1"/>
    </location>
</feature>
<reference evidence="1 2" key="1">
    <citation type="submission" date="2019-10" db="EMBL/GenBank/DDBJ databases">
        <title>Assembly and Annotation for the nematode Trichostrongylus colubriformis.</title>
        <authorList>
            <person name="Martin J."/>
        </authorList>
    </citation>
    <scope>NUCLEOTIDE SEQUENCE [LARGE SCALE GENOMIC DNA]</scope>
    <source>
        <strain evidence="1">G859</strain>
        <tissue evidence="1">Whole worm</tissue>
    </source>
</reference>